<dbReference type="GO" id="GO:0005975">
    <property type="term" value="P:carbohydrate metabolic process"/>
    <property type="evidence" value="ECO:0007669"/>
    <property type="project" value="InterPro"/>
</dbReference>
<dbReference type="OrthoDB" id="431715at2759"/>
<protein>
    <recommendedName>
        <fullName evidence="6">Glutaminase GtaA</fullName>
    </recommendedName>
</protein>
<dbReference type="PANTHER" id="PTHR31987">
    <property type="entry name" value="GLUTAMINASE A-RELATED"/>
    <property type="match status" value="1"/>
</dbReference>
<dbReference type="GO" id="GO:0003824">
    <property type="term" value="F:catalytic activity"/>
    <property type="evidence" value="ECO:0007669"/>
    <property type="project" value="UniProtKB-ARBA"/>
</dbReference>
<evidence type="ECO:0000259" key="3">
    <source>
        <dbReference type="Pfam" id="PF17168"/>
    </source>
</evidence>
<dbReference type="Pfam" id="PF17168">
    <property type="entry name" value="DUF5127"/>
    <property type="match status" value="1"/>
</dbReference>
<feature type="domain" description="Glutaminase A N-terminal" evidence="3">
    <location>
        <begin position="107"/>
        <end position="338"/>
    </location>
</feature>
<dbReference type="SUPFAM" id="SSF48208">
    <property type="entry name" value="Six-hairpin glycosidases"/>
    <property type="match status" value="1"/>
</dbReference>
<name>A0A9Q8QL22_9HYPO</name>
<dbReference type="AlphaFoldDB" id="A0A9Q8QL22"/>
<evidence type="ECO:0000313" key="5">
    <source>
        <dbReference type="Proteomes" id="UP000829364"/>
    </source>
</evidence>
<dbReference type="KEGG" id="ptkz:JDV02_007190"/>
<dbReference type="InterPro" id="IPR012341">
    <property type="entry name" value="6hp_glycosidase-like_sf"/>
</dbReference>
<evidence type="ECO:0008006" key="6">
    <source>
        <dbReference type="Google" id="ProtNLM"/>
    </source>
</evidence>
<dbReference type="InterPro" id="IPR032514">
    <property type="entry name" value="GtaA_central"/>
</dbReference>
<dbReference type="InterPro" id="IPR008928">
    <property type="entry name" value="6-hairpin_glycosidase_sf"/>
</dbReference>
<reference evidence="4" key="1">
    <citation type="submission" date="2021-11" db="EMBL/GenBank/DDBJ databases">
        <title>Purpureocillium_takamizusanense_genome.</title>
        <authorList>
            <person name="Nguyen N.-H."/>
        </authorList>
    </citation>
    <scope>NUCLEOTIDE SEQUENCE</scope>
    <source>
        <strain evidence="4">PT3</strain>
    </source>
</reference>
<dbReference type="InterPro" id="IPR052743">
    <property type="entry name" value="Glutaminase_GtaA"/>
</dbReference>
<gene>
    <name evidence="4" type="ORF">JDV02_007190</name>
</gene>
<feature type="signal peptide" evidence="1">
    <location>
        <begin position="1"/>
        <end position="21"/>
    </location>
</feature>
<evidence type="ECO:0000256" key="1">
    <source>
        <dbReference type="SAM" id="SignalP"/>
    </source>
</evidence>
<dbReference type="GeneID" id="72069139"/>
<organism evidence="4 5">
    <name type="scientific">Purpureocillium takamizusanense</name>
    <dbReference type="NCBI Taxonomy" id="2060973"/>
    <lineage>
        <taxon>Eukaryota</taxon>
        <taxon>Fungi</taxon>
        <taxon>Dikarya</taxon>
        <taxon>Ascomycota</taxon>
        <taxon>Pezizomycotina</taxon>
        <taxon>Sordariomycetes</taxon>
        <taxon>Hypocreomycetidae</taxon>
        <taxon>Hypocreales</taxon>
        <taxon>Ophiocordycipitaceae</taxon>
        <taxon>Purpureocillium</taxon>
    </lineage>
</organism>
<dbReference type="Pfam" id="PF16335">
    <property type="entry name" value="GtaA_6_Hairpin"/>
    <property type="match status" value="1"/>
</dbReference>
<evidence type="ECO:0000313" key="4">
    <source>
        <dbReference type="EMBL" id="UNI21177.1"/>
    </source>
</evidence>
<proteinExistence type="predicted"/>
<feature type="domain" description="Glutaminase A central" evidence="2">
    <location>
        <begin position="344"/>
        <end position="686"/>
    </location>
</feature>
<keyword evidence="5" id="KW-1185">Reference proteome</keyword>
<keyword evidence="1" id="KW-0732">Signal</keyword>
<sequence length="691" mass="77816">MKFFKLAAAAALALLGNSASAQSSFSPARPPAVPLAVRSPYLNVWLNGKRDGSPSGYLPGNWPVFWSQYIQGWQGFIRVDGHVYNWMGDAPGAEALVNQTSLKYTSTRSIFTFNVVNKVQMTVEFLSPVYPDDLRRQSVTSSYINVSVKSIDGKTHSVQIYSDVSGEWASGDNGAIIQWESASNDVVRYHKFYRQDQQPFTESNEVASWGNWYWATGDLHGVSYQIGSDTDVRSQFLNKGSLTGEIDTNFRAVRDRWPVFGLARDLGFVAGTAKSTLFTIGFAQEDAINFQGKEYNPRSVPSLWRAYFNEKDLVTFFYNDFDYATHYANDLDLRIVTDSEEAVGPHYATITTLAVRQVFGALSFTNTEDSPLVFLKEISSNSDIQTVDVIFPALPIFLYLNPDLIKWTLEPLLENGQHHYPNNWAQHDLGTFPNAVGHPKGDDEPMPLEECGNMVVMMLAYAKRKHDDQYLADNWELLEQWAGYLIQDAKIPANQLSTDDFAGHLANQTNLAIKGIIALKAMSEIANMTGHGEDASNYTKIAREYLDFWKEHGIDRKNNPPRTMLQYDSPGTYGLLYNVYSDKVLGLDFIPQDIYDMQSDFYWAVQNDYGVILDTRGTLTKLDWEMWAAAVAKPSTRDMFTSKIANWINRTPTWRAFTDLYDTKDGGYPRGIEFTARPVQGGVFSILALEA</sequence>
<feature type="chain" id="PRO_5040108851" description="Glutaminase GtaA" evidence="1">
    <location>
        <begin position="22"/>
        <end position="691"/>
    </location>
</feature>
<dbReference type="PANTHER" id="PTHR31987:SF1">
    <property type="entry name" value="GLUTAMINASE A"/>
    <property type="match status" value="1"/>
</dbReference>
<dbReference type="RefSeq" id="XP_047844658.1">
    <property type="nucleotide sequence ID" value="XM_047988660.1"/>
</dbReference>
<accession>A0A9Q8QL22</accession>
<dbReference type="InterPro" id="IPR033433">
    <property type="entry name" value="GtaA_N"/>
</dbReference>
<dbReference type="Gene3D" id="1.50.10.10">
    <property type="match status" value="1"/>
</dbReference>
<evidence type="ECO:0000259" key="2">
    <source>
        <dbReference type="Pfam" id="PF16335"/>
    </source>
</evidence>
<dbReference type="EMBL" id="CP086359">
    <property type="protein sequence ID" value="UNI21177.1"/>
    <property type="molecule type" value="Genomic_DNA"/>
</dbReference>
<dbReference type="Proteomes" id="UP000829364">
    <property type="component" value="Chromosome 6"/>
</dbReference>